<protein>
    <recommendedName>
        <fullName evidence="1">DUF7455 domain-containing protein</fullName>
    </recommendedName>
</protein>
<dbReference type="InterPro" id="IPR055878">
    <property type="entry name" value="DUF7455"/>
</dbReference>
<organism evidence="2 3">
    <name type="scientific">Microbacterium trichothecenolyticum</name>
    <name type="common">Aureobacterium trichothecenolyticum</name>
    <dbReference type="NCBI Taxonomy" id="69370"/>
    <lineage>
        <taxon>Bacteria</taxon>
        <taxon>Bacillati</taxon>
        <taxon>Actinomycetota</taxon>
        <taxon>Actinomycetes</taxon>
        <taxon>Micrococcales</taxon>
        <taxon>Microbacteriaceae</taxon>
        <taxon>Microbacterium</taxon>
    </lineage>
</organism>
<reference evidence="2 3" key="1">
    <citation type="submission" date="2015-02" db="EMBL/GenBank/DDBJ databases">
        <title>Draft genome sequences of ten Microbacterium spp. with emphasis on heavy metal contaminated environments.</title>
        <authorList>
            <person name="Corretto E."/>
        </authorList>
    </citation>
    <scope>NUCLEOTIDE SEQUENCE [LARGE SCALE GENOMIC DNA]</scope>
    <source>
        <strain evidence="2 3">DSM 8608</strain>
    </source>
</reference>
<gene>
    <name evidence="2" type="ORF">RS82_01713</name>
</gene>
<evidence type="ECO:0000259" key="1">
    <source>
        <dbReference type="Pfam" id="PF24254"/>
    </source>
</evidence>
<evidence type="ECO:0000313" key="3">
    <source>
        <dbReference type="Proteomes" id="UP000034098"/>
    </source>
</evidence>
<dbReference type="Pfam" id="PF24254">
    <property type="entry name" value="DUF7455"/>
    <property type="match status" value="1"/>
</dbReference>
<dbReference type="AlphaFoldDB" id="A0A0M2HFZ4"/>
<dbReference type="OrthoDB" id="3539048at2"/>
<sequence length="70" mass="7721">MVPNADAPIEHVPSRLTSQDRCDACGAQAYIAATVNGSELLYCAHHGRRFAPRLRPLASRWTDETQRLGT</sequence>
<name>A0A0M2HFZ4_MICTR</name>
<dbReference type="Proteomes" id="UP000034098">
    <property type="component" value="Unassembled WGS sequence"/>
</dbReference>
<accession>A0A0M2HFZ4</accession>
<dbReference type="PATRIC" id="fig|69370.6.peg.1744"/>
<comment type="caution">
    <text evidence="2">The sequence shown here is derived from an EMBL/GenBank/DDBJ whole genome shotgun (WGS) entry which is preliminary data.</text>
</comment>
<feature type="domain" description="DUF7455" evidence="1">
    <location>
        <begin position="16"/>
        <end position="68"/>
    </location>
</feature>
<dbReference type="EMBL" id="JYJA01000032">
    <property type="protein sequence ID" value="KJL43219.1"/>
    <property type="molecule type" value="Genomic_DNA"/>
</dbReference>
<proteinExistence type="predicted"/>
<dbReference type="RefSeq" id="WP_045298244.1">
    <property type="nucleotide sequence ID" value="NZ_JYJA01000032.1"/>
</dbReference>
<keyword evidence="3" id="KW-1185">Reference proteome</keyword>
<evidence type="ECO:0000313" key="2">
    <source>
        <dbReference type="EMBL" id="KJL43219.1"/>
    </source>
</evidence>